<reference evidence="2 3" key="1">
    <citation type="submission" date="2016-10" db="EMBL/GenBank/DDBJ databases">
        <authorList>
            <person name="de Groot N.N."/>
        </authorList>
    </citation>
    <scope>NUCLEOTIDE SEQUENCE [LARGE SCALE GENOMIC DNA]</scope>
    <source>
        <strain evidence="3">EB21,IBRC-M 10013,KCTC 4048</strain>
    </source>
</reference>
<dbReference type="Proteomes" id="UP000199370">
    <property type="component" value="Unassembled WGS sequence"/>
</dbReference>
<keyword evidence="1" id="KW-0812">Transmembrane</keyword>
<feature type="transmembrane region" description="Helical" evidence="1">
    <location>
        <begin position="95"/>
        <end position="111"/>
    </location>
</feature>
<dbReference type="RefSeq" id="WP_089734828.1">
    <property type="nucleotide sequence ID" value="NZ_FNIA01000016.1"/>
</dbReference>
<proteinExistence type="predicted"/>
<gene>
    <name evidence="2" type="ORF">SAMN05192554_11673</name>
</gene>
<sequence>MGWLPALTGPDADWRGRDGLGAFAWLVVLAGLGWYVATGVPSVAEGVFVGLTIGDILAGNLAPFDGDTLNDLLGPTGLTVGSLVRLAAEGPTQRTLTFLTIGVIAVVYELLRD</sequence>
<organism evidence="2 3">
    <name type="scientific">Haloarchaeobius iranensis</name>
    <dbReference type="NCBI Taxonomy" id="996166"/>
    <lineage>
        <taxon>Archaea</taxon>
        <taxon>Methanobacteriati</taxon>
        <taxon>Methanobacteriota</taxon>
        <taxon>Stenosarchaea group</taxon>
        <taxon>Halobacteria</taxon>
        <taxon>Halobacteriales</taxon>
        <taxon>Halorubellaceae</taxon>
        <taxon>Haloarchaeobius</taxon>
    </lineage>
</organism>
<evidence type="ECO:0000313" key="2">
    <source>
        <dbReference type="EMBL" id="SDN13360.1"/>
    </source>
</evidence>
<keyword evidence="1" id="KW-0472">Membrane</keyword>
<dbReference type="EMBL" id="FNIA01000016">
    <property type="protein sequence ID" value="SDN13360.1"/>
    <property type="molecule type" value="Genomic_DNA"/>
</dbReference>
<dbReference type="AlphaFoldDB" id="A0A1G9YW27"/>
<keyword evidence="3" id="KW-1185">Reference proteome</keyword>
<evidence type="ECO:0000313" key="3">
    <source>
        <dbReference type="Proteomes" id="UP000199370"/>
    </source>
</evidence>
<accession>A0A1G9YW27</accession>
<keyword evidence="1" id="KW-1133">Transmembrane helix</keyword>
<evidence type="ECO:0000256" key="1">
    <source>
        <dbReference type="SAM" id="Phobius"/>
    </source>
</evidence>
<feature type="transmembrane region" description="Helical" evidence="1">
    <location>
        <begin position="20"/>
        <end position="37"/>
    </location>
</feature>
<protein>
    <submittedName>
        <fullName evidence="2">Uncharacterized protein</fullName>
    </submittedName>
</protein>
<name>A0A1G9YW27_9EURY</name>